<dbReference type="EMBL" id="JBGBPQ010000012">
    <property type="protein sequence ID" value="KAL1515088.1"/>
    <property type="molecule type" value="Genomic_DNA"/>
</dbReference>
<dbReference type="Proteomes" id="UP001515480">
    <property type="component" value="Unassembled WGS sequence"/>
</dbReference>
<sequence>MGQSPVRFASVRSERDASRRAWTEQSPARSRARRRSAPTSCSCSSCRCAGPPPERGSMRMARRVVPSVALVSTFSSPSAVYMARNSSTSASAMPVQN</sequence>
<gene>
    <name evidence="2" type="ORF">AB1Y20_004152</name>
</gene>
<reference evidence="2 3" key="1">
    <citation type="journal article" date="2024" name="Science">
        <title>Giant polyketide synthase enzymes in the biosynthesis of giant marine polyether toxins.</title>
        <authorList>
            <person name="Fallon T.R."/>
            <person name="Shende V.V."/>
            <person name="Wierzbicki I.H."/>
            <person name="Pendleton A.L."/>
            <person name="Watervoot N.F."/>
            <person name="Auber R.P."/>
            <person name="Gonzalez D.J."/>
            <person name="Wisecaver J.H."/>
            <person name="Moore B.S."/>
        </authorList>
    </citation>
    <scope>NUCLEOTIDE SEQUENCE [LARGE SCALE GENOMIC DNA]</scope>
    <source>
        <strain evidence="2 3">12B1</strain>
    </source>
</reference>
<comment type="caution">
    <text evidence="2">The sequence shown here is derived from an EMBL/GenBank/DDBJ whole genome shotgun (WGS) entry which is preliminary data.</text>
</comment>
<organism evidence="2 3">
    <name type="scientific">Prymnesium parvum</name>
    <name type="common">Toxic golden alga</name>
    <dbReference type="NCBI Taxonomy" id="97485"/>
    <lineage>
        <taxon>Eukaryota</taxon>
        <taxon>Haptista</taxon>
        <taxon>Haptophyta</taxon>
        <taxon>Prymnesiophyceae</taxon>
        <taxon>Prymnesiales</taxon>
        <taxon>Prymnesiaceae</taxon>
        <taxon>Prymnesium</taxon>
    </lineage>
</organism>
<feature type="compositionally biased region" description="Basic and acidic residues" evidence="1">
    <location>
        <begin position="12"/>
        <end position="22"/>
    </location>
</feature>
<dbReference type="AlphaFoldDB" id="A0AB34J909"/>
<evidence type="ECO:0000256" key="1">
    <source>
        <dbReference type="SAM" id="MobiDB-lite"/>
    </source>
</evidence>
<evidence type="ECO:0000313" key="3">
    <source>
        <dbReference type="Proteomes" id="UP001515480"/>
    </source>
</evidence>
<name>A0AB34J909_PRYPA</name>
<protein>
    <submittedName>
        <fullName evidence="2">Uncharacterized protein</fullName>
    </submittedName>
</protein>
<accession>A0AB34J909</accession>
<evidence type="ECO:0000313" key="2">
    <source>
        <dbReference type="EMBL" id="KAL1515088.1"/>
    </source>
</evidence>
<proteinExistence type="predicted"/>
<feature type="region of interest" description="Disordered" evidence="1">
    <location>
        <begin position="1"/>
        <end position="59"/>
    </location>
</feature>
<keyword evidence="3" id="KW-1185">Reference proteome</keyword>